<dbReference type="InParanoid" id="A0A078AYA7"/>
<proteinExistence type="predicted"/>
<evidence type="ECO:0000313" key="4">
    <source>
        <dbReference type="EMBL" id="CDW87149.1"/>
    </source>
</evidence>
<dbReference type="GO" id="GO:1990404">
    <property type="term" value="F:NAD+-protein mono-ADP-ribosyltransferase activity"/>
    <property type="evidence" value="ECO:0007669"/>
    <property type="project" value="TreeGrafter"/>
</dbReference>
<evidence type="ECO:0000256" key="1">
    <source>
        <dbReference type="RuleBase" id="RU362114"/>
    </source>
</evidence>
<sequence length="558" mass="65189">MEGIEAFILDEVWGILANESIQLKGQDVYQQNFIDDLRNEVINLNDQHKNAQNSIEELSNKFSGLDLLIDWFNWHTATGKGIIYSKYKKTFIKSQNNGDNIIQQMTIDEQEEITKIKKEKVKQIFAIDASQVRFNYKGLQTIQGPIDDKFDVFEMPDLFYINYLLKSYLCFGGEKHALIQYRYHNHSRDKKNTEFGIQTNVKLLEKFKNNNFMTNFIFNIEQEAIRVIILEQIDYDQDKTIFIELLKPQSRLPELTIETLIERKWSYYINKDKNQIFAIKEKSFIAKLNEIYNKCKQENVDYSEWLQVGKKKQVFSCEVNKLPFALDPQTLDVYQYSFKQEKNQFQWNVIETFKFPKNYNDGKYQKVNEFTYTEILNRESFEFKYVAFKFLLSKTGRDPRLNEIQSAVDKMYKEIDQVNLGQVVEIKKILDKQTQVLSLLKHLFHGSRKNDPQNILSFENGLDMRYSNNGAHGIGLYFADNSQYSLNYAYNQNGKKQMFLCTVITGLSSSSGGGQGARMPAAIPGKQGELFDSFNNGLGGHFVVYDNQKSYPGYLITF</sequence>
<keyword evidence="1" id="KW-0808">Transferase</keyword>
<protein>
    <recommendedName>
        <fullName evidence="1">Poly [ADP-ribose] polymerase</fullName>
        <shortName evidence="1">PARP</shortName>
        <ecNumber evidence="1">2.4.2.-</ecNumber>
    </recommendedName>
</protein>
<dbReference type="PROSITE" id="PS51059">
    <property type="entry name" value="PARP_CATALYTIC"/>
    <property type="match status" value="1"/>
</dbReference>
<dbReference type="GO" id="GO:0003950">
    <property type="term" value="F:NAD+ poly-ADP-ribosyltransferase activity"/>
    <property type="evidence" value="ECO:0007669"/>
    <property type="project" value="UniProtKB-UniRule"/>
</dbReference>
<dbReference type="OrthoDB" id="307479at2759"/>
<evidence type="ECO:0000313" key="5">
    <source>
        <dbReference type="Proteomes" id="UP000039865"/>
    </source>
</evidence>
<name>A0A078AYA7_STYLE</name>
<dbReference type="Proteomes" id="UP000039865">
    <property type="component" value="Unassembled WGS sequence"/>
</dbReference>
<dbReference type="Gene3D" id="3.90.228.10">
    <property type="match status" value="1"/>
</dbReference>
<gene>
    <name evidence="4" type="primary">Contig6026.g6448</name>
    <name evidence="4" type="ORF">STYLEM_16251</name>
</gene>
<keyword evidence="1" id="KW-0520">NAD</keyword>
<dbReference type="PANTHER" id="PTHR45740">
    <property type="entry name" value="POLY [ADP-RIBOSE] POLYMERASE"/>
    <property type="match status" value="1"/>
</dbReference>
<feature type="coiled-coil region" evidence="2">
    <location>
        <begin position="34"/>
        <end position="61"/>
    </location>
</feature>
<keyword evidence="1" id="KW-0328">Glycosyltransferase</keyword>
<dbReference type="AlphaFoldDB" id="A0A078AYA7"/>
<keyword evidence="2" id="KW-0175">Coiled coil</keyword>
<evidence type="ECO:0000259" key="3">
    <source>
        <dbReference type="PROSITE" id="PS51059"/>
    </source>
</evidence>
<dbReference type="EMBL" id="CCKQ01015327">
    <property type="protein sequence ID" value="CDW87149.1"/>
    <property type="molecule type" value="Genomic_DNA"/>
</dbReference>
<dbReference type="PANTHER" id="PTHR45740:SF2">
    <property type="entry name" value="POLY [ADP-RIBOSE] POLYMERASE"/>
    <property type="match status" value="1"/>
</dbReference>
<reference evidence="4 5" key="1">
    <citation type="submission" date="2014-06" db="EMBL/GenBank/DDBJ databases">
        <authorList>
            <person name="Swart Estienne"/>
        </authorList>
    </citation>
    <scope>NUCLEOTIDE SEQUENCE [LARGE SCALE GENOMIC DNA]</scope>
    <source>
        <strain evidence="4 5">130c</strain>
    </source>
</reference>
<organism evidence="4 5">
    <name type="scientific">Stylonychia lemnae</name>
    <name type="common">Ciliate</name>
    <dbReference type="NCBI Taxonomy" id="5949"/>
    <lineage>
        <taxon>Eukaryota</taxon>
        <taxon>Sar</taxon>
        <taxon>Alveolata</taxon>
        <taxon>Ciliophora</taxon>
        <taxon>Intramacronucleata</taxon>
        <taxon>Spirotrichea</taxon>
        <taxon>Stichotrichia</taxon>
        <taxon>Sporadotrichida</taxon>
        <taxon>Oxytrichidae</taxon>
        <taxon>Stylonychinae</taxon>
        <taxon>Stylonychia</taxon>
    </lineage>
</organism>
<dbReference type="SUPFAM" id="SSF56399">
    <property type="entry name" value="ADP-ribosylation"/>
    <property type="match status" value="1"/>
</dbReference>
<dbReference type="Pfam" id="PF00644">
    <property type="entry name" value="PARP"/>
    <property type="match status" value="1"/>
</dbReference>
<dbReference type="GO" id="GO:0005634">
    <property type="term" value="C:nucleus"/>
    <property type="evidence" value="ECO:0007669"/>
    <property type="project" value="TreeGrafter"/>
</dbReference>
<feature type="domain" description="PARP catalytic" evidence="3">
    <location>
        <begin position="358"/>
        <end position="558"/>
    </location>
</feature>
<dbReference type="InterPro" id="IPR012317">
    <property type="entry name" value="Poly(ADP-ribose)pol_cat_dom"/>
</dbReference>
<dbReference type="InterPro" id="IPR051712">
    <property type="entry name" value="ARTD-AVP"/>
</dbReference>
<dbReference type="EC" id="2.4.2.-" evidence="1"/>
<accession>A0A078AYA7</accession>
<keyword evidence="5" id="KW-1185">Reference proteome</keyword>
<evidence type="ECO:0000256" key="2">
    <source>
        <dbReference type="SAM" id="Coils"/>
    </source>
</evidence>